<evidence type="ECO:0000256" key="2">
    <source>
        <dbReference type="ARBA" id="ARBA00022679"/>
    </source>
</evidence>
<gene>
    <name evidence="6" type="ORF">DWV06_16865</name>
</gene>
<keyword evidence="1 6" id="KW-0489">Methyltransferase</keyword>
<dbReference type="GO" id="GO:0008170">
    <property type="term" value="F:N-methyltransferase activity"/>
    <property type="evidence" value="ECO:0007669"/>
    <property type="project" value="InterPro"/>
</dbReference>
<dbReference type="Pfam" id="PF01555">
    <property type="entry name" value="N6_N4_Mtase"/>
    <property type="match status" value="1"/>
</dbReference>
<evidence type="ECO:0000313" key="6">
    <source>
        <dbReference type="EMBL" id="RDU22297.1"/>
    </source>
</evidence>
<dbReference type="PANTHER" id="PTHR33375:SF1">
    <property type="entry name" value="CHROMOSOME-PARTITIONING PROTEIN PARB-RELATED"/>
    <property type="match status" value="1"/>
</dbReference>
<dbReference type="GO" id="GO:0007059">
    <property type="term" value="P:chromosome segregation"/>
    <property type="evidence" value="ECO:0007669"/>
    <property type="project" value="TreeGrafter"/>
</dbReference>
<dbReference type="SUPFAM" id="SSF53335">
    <property type="entry name" value="S-adenosyl-L-methionine-dependent methyltransferases"/>
    <property type="match status" value="1"/>
</dbReference>
<name>A0A371ARW6_9FIRM</name>
<dbReference type="GO" id="GO:0045881">
    <property type="term" value="P:positive regulation of sporulation resulting in formation of a cellular spore"/>
    <property type="evidence" value="ECO:0007669"/>
    <property type="project" value="TreeGrafter"/>
</dbReference>
<dbReference type="InterPro" id="IPR036086">
    <property type="entry name" value="ParB/Sulfiredoxin_sf"/>
</dbReference>
<dbReference type="CDD" id="cd16403">
    <property type="entry name" value="ParB_N_like_MT"/>
    <property type="match status" value="1"/>
</dbReference>
<comment type="caution">
    <text evidence="6">The sequence shown here is derived from an EMBL/GenBank/DDBJ whole genome shotgun (WGS) entry which is preliminary data.</text>
</comment>
<dbReference type="InterPro" id="IPR050336">
    <property type="entry name" value="Chromosome_partition/occlusion"/>
</dbReference>
<dbReference type="GO" id="GO:0003677">
    <property type="term" value="F:DNA binding"/>
    <property type="evidence" value="ECO:0007669"/>
    <property type="project" value="InterPro"/>
</dbReference>
<feature type="domain" description="ParB-like N-terminal" evidence="5">
    <location>
        <begin position="16"/>
        <end position="101"/>
    </location>
</feature>
<dbReference type="InterPro" id="IPR003115">
    <property type="entry name" value="ParB_N"/>
</dbReference>
<dbReference type="OrthoDB" id="9773571at2"/>
<dbReference type="Gene3D" id="3.90.1530.10">
    <property type="entry name" value="Conserved hypothetical protein from pyrococcus furiosus pfu- 392566-001, ParB domain"/>
    <property type="match status" value="1"/>
</dbReference>
<dbReference type="GO" id="GO:0005694">
    <property type="term" value="C:chromosome"/>
    <property type="evidence" value="ECO:0007669"/>
    <property type="project" value="TreeGrafter"/>
</dbReference>
<dbReference type="SUPFAM" id="SSF110849">
    <property type="entry name" value="ParB/Sulfiredoxin"/>
    <property type="match status" value="1"/>
</dbReference>
<keyword evidence="3" id="KW-0680">Restriction system</keyword>
<dbReference type="InterPro" id="IPR029063">
    <property type="entry name" value="SAM-dependent_MTases_sf"/>
</dbReference>
<dbReference type="AlphaFoldDB" id="A0A371ARW6"/>
<evidence type="ECO:0000256" key="1">
    <source>
        <dbReference type="ARBA" id="ARBA00022603"/>
    </source>
</evidence>
<dbReference type="Gene3D" id="3.40.50.150">
    <property type="entry name" value="Vaccinia Virus protein VP39"/>
    <property type="match status" value="1"/>
</dbReference>
<dbReference type="InterPro" id="IPR015840">
    <property type="entry name" value="DNA_MeTrfase_ParB"/>
</dbReference>
<dbReference type="InterPro" id="IPR001091">
    <property type="entry name" value="RM_Methyltransferase"/>
</dbReference>
<evidence type="ECO:0000256" key="4">
    <source>
        <dbReference type="RuleBase" id="RU362026"/>
    </source>
</evidence>
<protein>
    <recommendedName>
        <fullName evidence="4">Methyltransferase</fullName>
        <ecNumber evidence="4">2.1.1.-</ecNumber>
    </recommendedName>
</protein>
<evidence type="ECO:0000259" key="5">
    <source>
        <dbReference type="SMART" id="SM00470"/>
    </source>
</evidence>
<dbReference type="GO" id="GO:0032259">
    <property type="term" value="P:methylation"/>
    <property type="evidence" value="ECO:0007669"/>
    <property type="project" value="UniProtKB-KW"/>
</dbReference>
<dbReference type="GO" id="GO:0009307">
    <property type="term" value="P:DNA restriction-modification system"/>
    <property type="evidence" value="ECO:0007669"/>
    <property type="project" value="UniProtKB-KW"/>
</dbReference>
<evidence type="ECO:0000256" key="3">
    <source>
        <dbReference type="ARBA" id="ARBA00022747"/>
    </source>
</evidence>
<comment type="similarity">
    <text evidence="4">Belongs to the N(4)/N(6)-methyltransferase family.</text>
</comment>
<keyword evidence="2" id="KW-0808">Transferase</keyword>
<dbReference type="SMART" id="SM00470">
    <property type="entry name" value="ParB"/>
    <property type="match status" value="1"/>
</dbReference>
<dbReference type="PIRSF" id="PIRSF036758">
    <property type="entry name" value="Aden_M_ParB"/>
    <property type="match status" value="1"/>
</dbReference>
<dbReference type="EMBL" id="QRCT01000050">
    <property type="protein sequence ID" value="RDU22297.1"/>
    <property type="molecule type" value="Genomic_DNA"/>
</dbReference>
<accession>A0A371ARW6</accession>
<dbReference type="EC" id="2.1.1.-" evidence="4"/>
<dbReference type="InterPro" id="IPR002941">
    <property type="entry name" value="DNA_methylase_N4/N6"/>
</dbReference>
<dbReference type="Proteomes" id="UP000255036">
    <property type="component" value="Unassembled WGS sequence"/>
</dbReference>
<dbReference type="Pfam" id="PF02195">
    <property type="entry name" value="ParB_N"/>
    <property type="match status" value="1"/>
</dbReference>
<evidence type="ECO:0000313" key="7">
    <source>
        <dbReference type="Proteomes" id="UP000255036"/>
    </source>
</evidence>
<keyword evidence="7" id="KW-1185">Reference proteome</keyword>
<sequence>MIFKILRRKTDLRKYENVNINKLIPYARNARTHNAEQIKKLQASIREFGFLNPILIDEKFNIIAGHARIEAAKEEGRKEVPCLFVEDLTEAQKKAYLLADNRLALDAGWDMELLKLEIEELKELNFDLNLTGFQMEELDDFIFGEEEEVKEDDYEIELPEKPKSKEGDLYQLGRHRLLCGDSTNQEVIKRLLGDNQADLFITDPPYNVAYEGKTKDAMKILNDCMESDSFRKFLVDSFWAADKVMRPGAAFYIWHADSEGYNFRGACLEMDWKVRQCLIWNKNAMVLGRQDYQWKHEPCLYGWKPGAPHVWENDRSQTTILNFDRPNRNVEHPTMKPILLFDYQIKNNTKPGEIVLDSFAGSGTTIMACEQNGRNAYCCELDPKYVDVIINRWESFSGEKAQKVVVV</sequence>
<dbReference type="PANTHER" id="PTHR33375">
    <property type="entry name" value="CHROMOSOME-PARTITIONING PROTEIN PARB-RELATED"/>
    <property type="match status" value="1"/>
</dbReference>
<organism evidence="6 7">
    <name type="scientific">Anaerosacchariphilus polymeriproducens</name>
    <dbReference type="NCBI Taxonomy" id="1812858"/>
    <lineage>
        <taxon>Bacteria</taxon>
        <taxon>Bacillati</taxon>
        <taxon>Bacillota</taxon>
        <taxon>Clostridia</taxon>
        <taxon>Lachnospirales</taxon>
        <taxon>Lachnospiraceae</taxon>
        <taxon>Anaerosacchariphilus</taxon>
    </lineage>
</organism>
<dbReference type="PRINTS" id="PR00508">
    <property type="entry name" value="S21N4MTFRASE"/>
</dbReference>
<reference evidence="6 7" key="1">
    <citation type="submission" date="2018-07" db="EMBL/GenBank/DDBJ databases">
        <title>Anaerosacharophilus polymeroproducens gen. nov. sp. nov., an anaerobic bacterium isolated from salt field.</title>
        <authorList>
            <person name="Kim W."/>
            <person name="Yang S.-H."/>
            <person name="Oh J."/>
            <person name="Lee J.-H."/>
            <person name="Kwon K.K."/>
        </authorList>
    </citation>
    <scope>NUCLEOTIDE SEQUENCE [LARGE SCALE GENOMIC DNA]</scope>
    <source>
        <strain evidence="6 7">MCWD5</strain>
    </source>
</reference>
<proteinExistence type="inferred from homology"/>